<dbReference type="InterPro" id="IPR043502">
    <property type="entry name" value="DNA/RNA_pol_sf"/>
</dbReference>
<dbReference type="EMBL" id="CABPRJ010001460">
    <property type="protein sequence ID" value="VVC38048.1"/>
    <property type="molecule type" value="Genomic_DNA"/>
</dbReference>
<dbReference type="Gene3D" id="3.90.1600.10">
    <property type="entry name" value="Palm domain of DNA polymerase"/>
    <property type="match status" value="1"/>
</dbReference>
<keyword evidence="2" id="KW-1185">Reference proteome</keyword>
<dbReference type="SUPFAM" id="SSF56672">
    <property type="entry name" value="DNA/RNA polymerases"/>
    <property type="match status" value="2"/>
</dbReference>
<sequence>MVLLRVDIRLKSLLSSRTYTKRSTRMFDKGIRCGLVQTSKRYAKANNHTMTDFDETKDNSWIIYQDCNNLYGWAMSQYMPHDGLKWIELTLDGLDELDYTSPIGRVYEVDIEYPENLHLEQFAVLDISKTMMYNHYNVMRKHFKNSIQLMYTDTDSLVYHIKTHDYYEDLLRKPGLLECTNTTNLPVNHKCFTAERKKIPGHFSEESDGRTITEFCALRAKTYAYKIDGKEKIKAKGIRGHVVKNHMTFDDHKKCLFGEDNLDRHRQNVSIRSFHHRLKTIITNKLTYNNYDDKMITLEDKINTMAYGYRDLLE</sequence>
<evidence type="ECO:0000313" key="2">
    <source>
        <dbReference type="Proteomes" id="UP000325440"/>
    </source>
</evidence>
<dbReference type="PANTHER" id="PTHR31511">
    <property type="entry name" value="PROTEIN CBG23764"/>
    <property type="match status" value="1"/>
</dbReference>
<proteinExistence type="predicted"/>
<dbReference type="PANTHER" id="PTHR31511:SF12">
    <property type="entry name" value="RHO TERMINATION FACTOR N-TERMINAL DOMAIN-CONTAINING PROTEIN"/>
    <property type="match status" value="1"/>
</dbReference>
<accession>A0A5E4N064</accession>
<organism evidence="1 2">
    <name type="scientific">Cinara cedri</name>
    <dbReference type="NCBI Taxonomy" id="506608"/>
    <lineage>
        <taxon>Eukaryota</taxon>
        <taxon>Metazoa</taxon>
        <taxon>Ecdysozoa</taxon>
        <taxon>Arthropoda</taxon>
        <taxon>Hexapoda</taxon>
        <taxon>Insecta</taxon>
        <taxon>Pterygota</taxon>
        <taxon>Neoptera</taxon>
        <taxon>Paraneoptera</taxon>
        <taxon>Hemiptera</taxon>
        <taxon>Sternorrhyncha</taxon>
        <taxon>Aphidomorpha</taxon>
        <taxon>Aphidoidea</taxon>
        <taxon>Aphididae</taxon>
        <taxon>Lachninae</taxon>
        <taxon>Cinara</taxon>
    </lineage>
</organism>
<name>A0A5E4N064_9HEMI</name>
<protein>
    <submittedName>
        <fullName evidence="1">DNA polymerase, palm domain</fullName>
    </submittedName>
</protein>
<dbReference type="Proteomes" id="UP000325440">
    <property type="component" value="Unassembled WGS sequence"/>
</dbReference>
<gene>
    <name evidence="1" type="ORF">CINCED_3A025705</name>
</gene>
<dbReference type="GO" id="GO:0071897">
    <property type="term" value="P:DNA biosynthetic process"/>
    <property type="evidence" value="ECO:0007669"/>
    <property type="project" value="UniProtKB-ARBA"/>
</dbReference>
<reference evidence="1 2" key="1">
    <citation type="submission" date="2019-08" db="EMBL/GenBank/DDBJ databases">
        <authorList>
            <person name="Alioto T."/>
            <person name="Alioto T."/>
            <person name="Gomez Garrido J."/>
        </authorList>
    </citation>
    <scope>NUCLEOTIDE SEQUENCE [LARGE SCALE GENOMIC DNA]</scope>
</reference>
<dbReference type="InterPro" id="IPR023211">
    <property type="entry name" value="DNA_pol_palm_dom_sf"/>
</dbReference>
<evidence type="ECO:0000313" key="1">
    <source>
        <dbReference type="EMBL" id="VVC38048.1"/>
    </source>
</evidence>
<dbReference type="AlphaFoldDB" id="A0A5E4N064"/>
<dbReference type="OrthoDB" id="6619405at2759"/>